<dbReference type="RefSeq" id="WP_304122447.1">
    <property type="nucleotide sequence ID" value="NZ_DYZA01000144.1"/>
</dbReference>
<proteinExistence type="predicted"/>
<accession>A0A921AWL1</accession>
<dbReference type="Proteomes" id="UP000698963">
    <property type="component" value="Unassembled WGS sequence"/>
</dbReference>
<evidence type="ECO:0000313" key="2">
    <source>
        <dbReference type="Proteomes" id="UP000698963"/>
    </source>
</evidence>
<evidence type="ECO:0000313" key="1">
    <source>
        <dbReference type="EMBL" id="HJD97391.1"/>
    </source>
</evidence>
<gene>
    <name evidence="1" type="ORF">K8W16_07075</name>
</gene>
<dbReference type="AlphaFoldDB" id="A0A921AWL1"/>
<comment type="caution">
    <text evidence="1">The sequence shown here is derived from an EMBL/GenBank/DDBJ whole genome shotgun (WGS) entry which is preliminary data.</text>
</comment>
<reference evidence="1" key="2">
    <citation type="submission" date="2021-09" db="EMBL/GenBank/DDBJ databases">
        <authorList>
            <person name="Gilroy R."/>
        </authorList>
    </citation>
    <scope>NUCLEOTIDE SEQUENCE</scope>
    <source>
        <strain evidence="1">ChiGjej2B2-19336</strain>
    </source>
</reference>
<protein>
    <submittedName>
        <fullName evidence="1">Uncharacterized protein</fullName>
    </submittedName>
</protein>
<sequence length="90" mass="10540">MEEGFYRIKSPYSGEEIFVTSLSFDMEQKSYREEGCSSRNITQVSFEDILDEFDVYMTDFYEGWMKRARFSAIRSSARTELKVSVRCGAL</sequence>
<dbReference type="EMBL" id="DYZA01000144">
    <property type="protein sequence ID" value="HJD97391.1"/>
    <property type="molecule type" value="Genomic_DNA"/>
</dbReference>
<organism evidence="1 2">
    <name type="scientific">Mailhella massiliensis</name>
    <dbReference type="NCBI Taxonomy" id="1903261"/>
    <lineage>
        <taxon>Bacteria</taxon>
        <taxon>Pseudomonadati</taxon>
        <taxon>Thermodesulfobacteriota</taxon>
        <taxon>Desulfovibrionia</taxon>
        <taxon>Desulfovibrionales</taxon>
        <taxon>Desulfovibrionaceae</taxon>
        <taxon>Mailhella</taxon>
    </lineage>
</organism>
<name>A0A921AWL1_9BACT</name>
<reference evidence="1" key="1">
    <citation type="journal article" date="2021" name="PeerJ">
        <title>Extensive microbial diversity within the chicken gut microbiome revealed by metagenomics and culture.</title>
        <authorList>
            <person name="Gilroy R."/>
            <person name="Ravi A."/>
            <person name="Getino M."/>
            <person name="Pursley I."/>
            <person name="Horton D.L."/>
            <person name="Alikhan N.F."/>
            <person name="Baker D."/>
            <person name="Gharbi K."/>
            <person name="Hall N."/>
            <person name="Watson M."/>
            <person name="Adriaenssens E.M."/>
            <person name="Foster-Nyarko E."/>
            <person name="Jarju S."/>
            <person name="Secka A."/>
            <person name="Antonio M."/>
            <person name="Oren A."/>
            <person name="Chaudhuri R.R."/>
            <person name="La Ragione R."/>
            <person name="Hildebrand F."/>
            <person name="Pallen M.J."/>
        </authorList>
    </citation>
    <scope>NUCLEOTIDE SEQUENCE</scope>
    <source>
        <strain evidence="1">ChiGjej2B2-19336</strain>
    </source>
</reference>